<evidence type="ECO:0000313" key="13">
    <source>
        <dbReference type="Proteomes" id="UP000317371"/>
    </source>
</evidence>
<sequence length="494" mass="54536">MALGLSLKLDRQAGPALYQQLAEQIKLQIVQGRLPAGTQLPTVRELARTLGVTRVTVQMAYHELQNAGLVEATVGRGTFVSRHVEARPPAQSLGRQLTPDAVVNDILQLGQIAGLRSLADAAPDASLFPAQEFWQALDECRGEALEMVRYGASQGDPLLRVEVARLLQDRGMAVTPDEVLIVAGVTQGLALVAQALARPGEPVLVEQPTYLGFLHTLKAHGVQPLAVPLDEEGPIPEAVERLAIQQRPRFFYTVPTFQNPTGVCATPARRAQLLALAEQYGFLLVEDDLYARLSYEGPPPPAVKSLDRSESVIHVGGFSKLLMPGLRLGYVVAPPPIHERLLSLRRAMDLCSPPLLQRALARFLHEDGLKRHLRRVLPLYRQRRDALLAALRHHMPPAVQWTRPQGGFCVWLTLPRRSTLADLQQAALQQGWAFAPGEVFLTRPSPDYHLRLCFGAQPPEWIAQGVEVLANLIRERLDRQESVIEPPSDWLPLV</sequence>
<dbReference type="InParanoid" id="A0A540VC64"/>
<dbReference type="Gene3D" id="3.90.1150.10">
    <property type="entry name" value="Aspartate Aminotransferase, domain 1"/>
    <property type="match status" value="1"/>
</dbReference>
<proteinExistence type="inferred from homology"/>
<protein>
    <submittedName>
        <fullName evidence="12">PLP-dependent aminotransferase family protein</fullName>
    </submittedName>
</protein>
<evidence type="ECO:0000256" key="9">
    <source>
        <dbReference type="ARBA" id="ARBA00023125"/>
    </source>
</evidence>
<comment type="similarity">
    <text evidence="3">Belongs to the class-I pyridoxal-phosphate-dependent aminotransferase family.</text>
</comment>
<dbReference type="Proteomes" id="UP000317371">
    <property type="component" value="Unassembled WGS sequence"/>
</dbReference>
<evidence type="ECO:0000259" key="11">
    <source>
        <dbReference type="PROSITE" id="PS50949"/>
    </source>
</evidence>
<keyword evidence="7" id="KW-0663">Pyridoxal phosphate</keyword>
<comment type="caution">
    <text evidence="12">The sequence shown here is derived from an EMBL/GenBank/DDBJ whole genome shotgun (WGS) entry which is preliminary data.</text>
</comment>
<dbReference type="GO" id="GO:0003700">
    <property type="term" value="F:DNA-binding transcription factor activity"/>
    <property type="evidence" value="ECO:0007669"/>
    <property type="project" value="InterPro"/>
</dbReference>
<evidence type="ECO:0000256" key="10">
    <source>
        <dbReference type="ARBA" id="ARBA00023163"/>
    </source>
</evidence>
<dbReference type="AlphaFoldDB" id="A0A540VC64"/>
<keyword evidence="8" id="KW-0805">Transcription regulation</keyword>
<accession>A0A540VC64</accession>
<dbReference type="Gene3D" id="1.10.10.10">
    <property type="entry name" value="Winged helix-like DNA-binding domain superfamily/Winged helix DNA-binding domain"/>
    <property type="match status" value="1"/>
</dbReference>
<dbReference type="FunCoup" id="A0A540VC64">
    <property type="interactions" value="201"/>
</dbReference>
<dbReference type="Pfam" id="PF00155">
    <property type="entry name" value="Aminotran_1_2"/>
    <property type="match status" value="1"/>
</dbReference>
<keyword evidence="6 12" id="KW-0808">Transferase</keyword>
<comment type="cofactor">
    <cofactor evidence="1">
        <name>pyridoxal 5'-phosphate</name>
        <dbReference type="ChEBI" id="CHEBI:597326"/>
    </cofactor>
</comment>
<evidence type="ECO:0000256" key="7">
    <source>
        <dbReference type="ARBA" id="ARBA00022898"/>
    </source>
</evidence>
<dbReference type="Pfam" id="PF00392">
    <property type="entry name" value="GntR"/>
    <property type="match status" value="1"/>
</dbReference>
<organism evidence="12 13">
    <name type="scientific">Litorilinea aerophila</name>
    <dbReference type="NCBI Taxonomy" id="1204385"/>
    <lineage>
        <taxon>Bacteria</taxon>
        <taxon>Bacillati</taxon>
        <taxon>Chloroflexota</taxon>
        <taxon>Caldilineae</taxon>
        <taxon>Caldilineales</taxon>
        <taxon>Caldilineaceae</taxon>
        <taxon>Litorilinea</taxon>
    </lineage>
</organism>
<dbReference type="GO" id="GO:0030170">
    <property type="term" value="F:pyridoxal phosphate binding"/>
    <property type="evidence" value="ECO:0007669"/>
    <property type="project" value="InterPro"/>
</dbReference>
<dbReference type="PRINTS" id="PR00035">
    <property type="entry name" value="HTHGNTR"/>
</dbReference>
<keyword evidence="5 12" id="KW-0032">Aminotransferase</keyword>
<dbReference type="InterPro" id="IPR015422">
    <property type="entry name" value="PyrdxlP-dep_Trfase_small"/>
</dbReference>
<dbReference type="CDD" id="cd00609">
    <property type="entry name" value="AAT_like"/>
    <property type="match status" value="1"/>
</dbReference>
<keyword evidence="13" id="KW-1185">Reference proteome</keyword>
<dbReference type="Gene3D" id="3.40.640.10">
    <property type="entry name" value="Type I PLP-dependent aspartate aminotransferase-like (Major domain)"/>
    <property type="match status" value="1"/>
</dbReference>
<feature type="domain" description="HTH gntR-type" evidence="11">
    <location>
        <begin position="15"/>
        <end position="83"/>
    </location>
</feature>
<dbReference type="InterPro" id="IPR000524">
    <property type="entry name" value="Tscrpt_reg_HTH_GntR"/>
</dbReference>
<dbReference type="InterPro" id="IPR004839">
    <property type="entry name" value="Aminotransferase_I/II_large"/>
</dbReference>
<keyword evidence="10" id="KW-0804">Transcription</keyword>
<evidence type="ECO:0000256" key="1">
    <source>
        <dbReference type="ARBA" id="ARBA00001933"/>
    </source>
</evidence>
<dbReference type="GO" id="GO:0008483">
    <property type="term" value="F:transaminase activity"/>
    <property type="evidence" value="ECO:0007669"/>
    <property type="project" value="UniProtKB-KW"/>
</dbReference>
<reference evidence="12 13" key="1">
    <citation type="submission" date="2019-06" db="EMBL/GenBank/DDBJ databases">
        <title>Genome sequence of Litorilinea aerophila BAA-2444.</title>
        <authorList>
            <person name="Maclea K.S."/>
            <person name="Maurais E.G."/>
            <person name="Iannazzi L.C."/>
        </authorList>
    </citation>
    <scope>NUCLEOTIDE SEQUENCE [LARGE SCALE GENOMIC DNA]</scope>
    <source>
        <strain evidence="12 13">ATCC BAA-2444</strain>
    </source>
</reference>
<keyword evidence="9" id="KW-0238">DNA-binding</keyword>
<evidence type="ECO:0000256" key="3">
    <source>
        <dbReference type="ARBA" id="ARBA00007441"/>
    </source>
</evidence>
<dbReference type="PANTHER" id="PTHR46577">
    <property type="entry name" value="HTH-TYPE TRANSCRIPTIONAL REGULATORY PROTEIN GABR"/>
    <property type="match status" value="1"/>
</dbReference>
<dbReference type="EMBL" id="VIGC01000025">
    <property type="protein sequence ID" value="TQE94356.1"/>
    <property type="molecule type" value="Genomic_DNA"/>
</dbReference>
<dbReference type="FunFam" id="3.40.640.10:FF:000053">
    <property type="entry name" value="Aminotransferase, class I"/>
    <property type="match status" value="1"/>
</dbReference>
<dbReference type="InterPro" id="IPR015424">
    <property type="entry name" value="PyrdxlP-dep_Trfase"/>
</dbReference>
<evidence type="ECO:0000256" key="4">
    <source>
        <dbReference type="ARBA" id="ARBA00011738"/>
    </source>
</evidence>
<comment type="similarity">
    <text evidence="2">In the C-terminal section; belongs to the class-I pyridoxal-phosphate-dependent aminotransferase family.</text>
</comment>
<dbReference type="OrthoDB" id="9802328at2"/>
<evidence type="ECO:0000313" key="12">
    <source>
        <dbReference type="EMBL" id="TQE94356.1"/>
    </source>
</evidence>
<evidence type="ECO:0000256" key="2">
    <source>
        <dbReference type="ARBA" id="ARBA00005384"/>
    </source>
</evidence>
<evidence type="ECO:0000256" key="8">
    <source>
        <dbReference type="ARBA" id="ARBA00023015"/>
    </source>
</evidence>
<dbReference type="InterPro" id="IPR015421">
    <property type="entry name" value="PyrdxlP-dep_Trfase_major"/>
</dbReference>
<dbReference type="SUPFAM" id="SSF46785">
    <property type="entry name" value="Winged helix' DNA-binding domain"/>
    <property type="match status" value="1"/>
</dbReference>
<evidence type="ECO:0000256" key="5">
    <source>
        <dbReference type="ARBA" id="ARBA00022576"/>
    </source>
</evidence>
<dbReference type="SUPFAM" id="SSF53383">
    <property type="entry name" value="PLP-dependent transferases"/>
    <property type="match status" value="1"/>
</dbReference>
<dbReference type="SMART" id="SM00345">
    <property type="entry name" value="HTH_GNTR"/>
    <property type="match status" value="1"/>
</dbReference>
<name>A0A540VC64_9CHLR</name>
<dbReference type="PROSITE" id="PS50949">
    <property type="entry name" value="HTH_GNTR"/>
    <property type="match status" value="1"/>
</dbReference>
<gene>
    <name evidence="12" type="ORF">FKZ61_17390</name>
</gene>
<dbReference type="InterPro" id="IPR036390">
    <property type="entry name" value="WH_DNA-bd_sf"/>
</dbReference>
<evidence type="ECO:0000256" key="6">
    <source>
        <dbReference type="ARBA" id="ARBA00022679"/>
    </source>
</evidence>
<dbReference type="CDD" id="cd07377">
    <property type="entry name" value="WHTH_GntR"/>
    <property type="match status" value="1"/>
</dbReference>
<dbReference type="PANTHER" id="PTHR46577:SF2">
    <property type="entry name" value="TRANSCRIPTIONAL REGULATORY PROTEIN"/>
    <property type="match status" value="1"/>
</dbReference>
<dbReference type="GO" id="GO:0003677">
    <property type="term" value="F:DNA binding"/>
    <property type="evidence" value="ECO:0007669"/>
    <property type="project" value="UniProtKB-KW"/>
</dbReference>
<dbReference type="InterPro" id="IPR036388">
    <property type="entry name" value="WH-like_DNA-bd_sf"/>
</dbReference>
<comment type="subunit">
    <text evidence="4">Homodimer.</text>
</comment>
<dbReference type="InterPro" id="IPR051446">
    <property type="entry name" value="HTH_trans_reg/aminotransferase"/>
</dbReference>